<dbReference type="Gene3D" id="3.40.50.10810">
    <property type="entry name" value="Tandem AAA-ATPase domain"/>
    <property type="match status" value="1"/>
</dbReference>
<dbReference type="SUPFAM" id="SSF52540">
    <property type="entry name" value="P-loop containing nucleoside triphosphate hydrolases"/>
    <property type="match status" value="2"/>
</dbReference>
<organism evidence="8 9">
    <name type="scientific">Halopenitus malekzadehii</name>
    <dbReference type="NCBI Taxonomy" id="1267564"/>
    <lineage>
        <taxon>Archaea</taxon>
        <taxon>Methanobacteriati</taxon>
        <taxon>Methanobacteriota</taxon>
        <taxon>Stenosarchaea group</taxon>
        <taxon>Halobacteria</taxon>
        <taxon>Halobacteriales</taxon>
        <taxon>Haloferacaceae</taxon>
        <taxon>Halopenitus</taxon>
    </lineage>
</organism>
<dbReference type="InterPro" id="IPR057342">
    <property type="entry name" value="DEXDc_RapA"/>
</dbReference>
<feature type="domain" description="Helicase C-terminal" evidence="7">
    <location>
        <begin position="478"/>
        <end position="621"/>
    </location>
</feature>
<dbReference type="Gene3D" id="3.30.360.80">
    <property type="match status" value="1"/>
</dbReference>
<gene>
    <name evidence="8" type="ORF">SAMN05192561_1133</name>
</gene>
<dbReference type="PROSITE" id="PS51192">
    <property type="entry name" value="HELICASE_ATP_BIND_1"/>
    <property type="match status" value="1"/>
</dbReference>
<evidence type="ECO:0000256" key="1">
    <source>
        <dbReference type="ARBA" id="ARBA00022741"/>
    </source>
</evidence>
<evidence type="ECO:0000256" key="4">
    <source>
        <dbReference type="ARBA" id="ARBA00022840"/>
    </source>
</evidence>
<dbReference type="PANTHER" id="PTHR10799">
    <property type="entry name" value="SNF2/RAD54 HELICASE FAMILY"/>
    <property type="match status" value="1"/>
</dbReference>
<keyword evidence="9" id="KW-1185">Reference proteome</keyword>
<dbReference type="InterPro" id="IPR049730">
    <property type="entry name" value="SNF2/RAD54-like_C"/>
</dbReference>
<dbReference type="InterPro" id="IPR001650">
    <property type="entry name" value="Helicase_C-like"/>
</dbReference>
<dbReference type="CDD" id="cd18793">
    <property type="entry name" value="SF2_C_SNF"/>
    <property type="match status" value="1"/>
</dbReference>
<keyword evidence="2" id="KW-0378">Hydrolase</keyword>
<evidence type="ECO:0000256" key="5">
    <source>
        <dbReference type="SAM" id="MobiDB-lite"/>
    </source>
</evidence>
<dbReference type="GO" id="GO:0016787">
    <property type="term" value="F:hydrolase activity"/>
    <property type="evidence" value="ECO:0007669"/>
    <property type="project" value="UniProtKB-KW"/>
</dbReference>
<dbReference type="Proteomes" id="UP000199215">
    <property type="component" value="Unassembled WGS sequence"/>
</dbReference>
<keyword evidence="1" id="KW-0547">Nucleotide-binding</keyword>
<dbReference type="GO" id="GO:0140097">
    <property type="term" value="F:catalytic activity, acting on DNA"/>
    <property type="evidence" value="ECO:0007669"/>
    <property type="project" value="UniProtKB-ARBA"/>
</dbReference>
<dbReference type="InterPro" id="IPR038718">
    <property type="entry name" value="SNF2-like_sf"/>
</dbReference>
<evidence type="ECO:0000259" key="7">
    <source>
        <dbReference type="PROSITE" id="PS51194"/>
    </source>
</evidence>
<dbReference type="InterPro" id="IPR027417">
    <property type="entry name" value="P-loop_NTPase"/>
</dbReference>
<dbReference type="GO" id="GO:0004386">
    <property type="term" value="F:helicase activity"/>
    <property type="evidence" value="ECO:0007669"/>
    <property type="project" value="UniProtKB-KW"/>
</dbReference>
<dbReference type="CDD" id="cd18011">
    <property type="entry name" value="DEXDc_RapA"/>
    <property type="match status" value="1"/>
</dbReference>
<dbReference type="InterPro" id="IPR014001">
    <property type="entry name" value="Helicase_ATP-bd"/>
</dbReference>
<dbReference type="Gene3D" id="3.40.50.300">
    <property type="entry name" value="P-loop containing nucleotide triphosphate hydrolases"/>
    <property type="match status" value="1"/>
</dbReference>
<keyword evidence="4" id="KW-0067">ATP-binding</keyword>
<dbReference type="SMART" id="SM00490">
    <property type="entry name" value="HELICc"/>
    <property type="match status" value="1"/>
</dbReference>
<dbReference type="Pfam" id="PF00176">
    <property type="entry name" value="SNF2-rel_dom"/>
    <property type="match status" value="1"/>
</dbReference>
<dbReference type="InterPro" id="IPR000330">
    <property type="entry name" value="SNF2_N"/>
</dbReference>
<dbReference type="OrthoDB" id="6396at2157"/>
<proteinExistence type="predicted"/>
<dbReference type="RefSeq" id="WP_092817640.1">
    <property type="nucleotide sequence ID" value="NZ_FNWU01000013.1"/>
</dbReference>
<sequence length="990" mass="113704">MTDYAVGDQVKFAGGRGEITKIEDRLNGSNLLHVYTTEGQLRKLPSGLSHVEKIDSIVDRLAAKQIDDPIHHDLRERATRLDLAYRYDRFLSLTNNRIEIEPYQVQAAYEILNSYDHRYLIGDEVGLGKTIEAGIVIEELIARGRADRVLIVAPAPLTVQWQEEMREKFDQNFVIYDRETVRSKRQSHPNQNVWAQEDFIITSVDFAKQSTGETGSDAVSPIDALDNLEPEWDVAVFDEAHHLTARRSSDDSMERTQRYRVGEAVANNSDALLLLTGTPHKGKSDQFYFLISLLDPYRFGHESQIEPEALDDLMIRRLKDDMYETDGTRMFPEKNIEALGVEMSPAERKLYDDVTEYIREYYNLARQEENQAAGFTMVIYQKRLVSSIYAIRKSLENRMRAIQNDSIGGDLPDDVQDLIPRYSTEPETMTDAERNRIEEALETVTITQNPTQVRAELNRVKQLWQQAKAIETDSKAQLLTQFVSRILREDPDEKILIFTEYTDTLEYLRDEIFPEHDIAQVYGDLNQDRRRREMEKFEEEANIMLATDAAQEGLNLQFAHIMVNYDLPWNPIRIDQRMGRLHRYGQEHTVEIRNLFFKDTRESEILTLLLEKTDQIESDLGMRSDVMGRILEDVDLDETIMAAIANDTPTDEVVANIESTIEERKQALETVEEQFLIRDRFDLSEEDKEILDVIERSQHGEVSEDDIEVLVREFFDAFDGDIKGVRPGPARSGGDVYQLDVPNVLSGEQVKQRYPTATFTKEVAMDQDDVDFIALDHPLVQSLIDFCLDSDRVDGRIAAKTTTDENAPGIRFTYRLGYVSGSGDVVTEKLVTLYVTTDGTVTTSAPEITDTLPPAEATGSEDLDRLASMAEDLHQQAEMEAWNQVESFAQEARTERERETEIKRQHAERHFEEEISRWEERLEAYEARDEQGGDMSAPIGNAKRQLEILRRDQKAELERLDEEQHVTPEEPDLITASFVLPEDGIHRKQP</sequence>
<accession>A0A1H6JQE7</accession>
<dbReference type="EMBL" id="FNWU01000013">
    <property type="protein sequence ID" value="SEH61421.1"/>
    <property type="molecule type" value="Genomic_DNA"/>
</dbReference>
<evidence type="ECO:0000313" key="8">
    <source>
        <dbReference type="EMBL" id="SEH61421.1"/>
    </source>
</evidence>
<dbReference type="STRING" id="1267564.SAMN05192561_1133"/>
<feature type="region of interest" description="Disordered" evidence="5">
    <location>
        <begin position="960"/>
        <end position="990"/>
    </location>
</feature>
<dbReference type="Pfam" id="PF00271">
    <property type="entry name" value="Helicase_C"/>
    <property type="match status" value="1"/>
</dbReference>
<dbReference type="AlphaFoldDB" id="A0A1H6JQE7"/>
<evidence type="ECO:0000259" key="6">
    <source>
        <dbReference type="PROSITE" id="PS51192"/>
    </source>
</evidence>
<evidence type="ECO:0000256" key="2">
    <source>
        <dbReference type="ARBA" id="ARBA00022801"/>
    </source>
</evidence>
<reference evidence="8 9" key="1">
    <citation type="submission" date="2016-10" db="EMBL/GenBank/DDBJ databases">
        <authorList>
            <person name="de Groot N.N."/>
        </authorList>
    </citation>
    <scope>NUCLEOTIDE SEQUENCE [LARGE SCALE GENOMIC DNA]</scope>
    <source>
        <strain evidence="8 9">IBRC-M10418</strain>
    </source>
</reference>
<feature type="domain" description="Helicase ATP-binding" evidence="6">
    <location>
        <begin position="110"/>
        <end position="297"/>
    </location>
</feature>
<dbReference type="PROSITE" id="PS51194">
    <property type="entry name" value="HELICASE_CTER"/>
    <property type="match status" value="1"/>
</dbReference>
<name>A0A1H6JQE7_9EURY</name>
<dbReference type="GO" id="GO:0005524">
    <property type="term" value="F:ATP binding"/>
    <property type="evidence" value="ECO:0007669"/>
    <property type="project" value="UniProtKB-KW"/>
</dbReference>
<protein>
    <submittedName>
        <fullName evidence="8">SNF2 family N-terminal domain-containing protein</fullName>
    </submittedName>
</protein>
<keyword evidence="3" id="KW-0347">Helicase</keyword>
<evidence type="ECO:0000256" key="3">
    <source>
        <dbReference type="ARBA" id="ARBA00022806"/>
    </source>
</evidence>
<dbReference type="SMART" id="SM00487">
    <property type="entry name" value="DEXDc"/>
    <property type="match status" value="1"/>
</dbReference>
<evidence type="ECO:0000313" key="9">
    <source>
        <dbReference type="Proteomes" id="UP000199215"/>
    </source>
</evidence>